<sequence length="123" mass="12926">MRPILIAAGLLLAAAAPASQKNEAPEATPDGEAVSCLSLSQIRETKVRNDKVIDFVTSGNKVYRNELPSACPGLGFSKAFVHKSSTSNYCSTDTITVFDSSSHIPGATCGLGKFQPVKLVKAN</sequence>
<gene>
    <name evidence="2" type="ORF">ACFQ1E_01280</name>
</gene>
<dbReference type="EMBL" id="JBHTJG010000001">
    <property type="protein sequence ID" value="MFD0944963.1"/>
    <property type="molecule type" value="Genomic_DNA"/>
</dbReference>
<dbReference type="Pfam" id="PF20101">
    <property type="entry name" value="DUF6491"/>
    <property type="match status" value="1"/>
</dbReference>
<keyword evidence="3" id="KW-1185">Reference proteome</keyword>
<dbReference type="InterPro" id="IPR045500">
    <property type="entry name" value="DUF6491"/>
</dbReference>
<protein>
    <submittedName>
        <fullName evidence="2">DUF6491 family protein</fullName>
    </submittedName>
</protein>
<reference evidence="3" key="1">
    <citation type="journal article" date="2019" name="Int. J. Syst. Evol. Microbiol.">
        <title>The Global Catalogue of Microorganisms (GCM) 10K type strain sequencing project: providing services to taxonomists for standard genome sequencing and annotation.</title>
        <authorList>
            <consortium name="The Broad Institute Genomics Platform"/>
            <consortium name="The Broad Institute Genome Sequencing Center for Infectious Disease"/>
            <person name="Wu L."/>
            <person name="Ma J."/>
        </authorList>
    </citation>
    <scope>NUCLEOTIDE SEQUENCE [LARGE SCALE GENOMIC DNA]</scope>
    <source>
        <strain evidence="3">CCUG 62982</strain>
    </source>
</reference>
<evidence type="ECO:0000256" key="1">
    <source>
        <dbReference type="SAM" id="SignalP"/>
    </source>
</evidence>
<organism evidence="2 3">
    <name type="scientific">Sphingomonas canadensis</name>
    <dbReference type="NCBI Taxonomy" id="1219257"/>
    <lineage>
        <taxon>Bacteria</taxon>
        <taxon>Pseudomonadati</taxon>
        <taxon>Pseudomonadota</taxon>
        <taxon>Alphaproteobacteria</taxon>
        <taxon>Sphingomonadales</taxon>
        <taxon>Sphingomonadaceae</taxon>
        <taxon>Sphingomonas</taxon>
    </lineage>
</organism>
<accession>A0ABW3H0I4</accession>
<keyword evidence="1" id="KW-0732">Signal</keyword>
<name>A0ABW3H0I4_9SPHN</name>
<comment type="caution">
    <text evidence="2">The sequence shown here is derived from an EMBL/GenBank/DDBJ whole genome shotgun (WGS) entry which is preliminary data.</text>
</comment>
<dbReference type="Proteomes" id="UP001596977">
    <property type="component" value="Unassembled WGS sequence"/>
</dbReference>
<evidence type="ECO:0000313" key="2">
    <source>
        <dbReference type="EMBL" id="MFD0944963.1"/>
    </source>
</evidence>
<feature type="chain" id="PRO_5046754205" evidence="1">
    <location>
        <begin position="21"/>
        <end position="123"/>
    </location>
</feature>
<proteinExistence type="predicted"/>
<feature type="signal peptide" evidence="1">
    <location>
        <begin position="1"/>
        <end position="20"/>
    </location>
</feature>
<evidence type="ECO:0000313" key="3">
    <source>
        <dbReference type="Proteomes" id="UP001596977"/>
    </source>
</evidence>
<dbReference type="RefSeq" id="WP_264942762.1">
    <property type="nucleotide sequence ID" value="NZ_JAPDRA010000001.1"/>
</dbReference>